<dbReference type="Proteomes" id="UP001499843">
    <property type="component" value="Unassembled WGS sequence"/>
</dbReference>
<evidence type="ECO:0000313" key="3">
    <source>
        <dbReference type="Proteomes" id="UP001499843"/>
    </source>
</evidence>
<name>A0ABN3CRF3_9ACTN</name>
<gene>
    <name evidence="2" type="ORF">GCM10009850_074900</name>
</gene>
<evidence type="ECO:0000313" key="2">
    <source>
        <dbReference type="EMBL" id="GAA2212028.1"/>
    </source>
</evidence>
<protein>
    <submittedName>
        <fullName evidence="2">Uncharacterized protein</fullName>
    </submittedName>
</protein>
<dbReference type="EMBL" id="BAAAQX010000024">
    <property type="protein sequence ID" value="GAA2212028.1"/>
    <property type="molecule type" value="Genomic_DNA"/>
</dbReference>
<comment type="caution">
    <text evidence="2">The sequence shown here is derived from an EMBL/GenBank/DDBJ whole genome shotgun (WGS) entry which is preliminary data.</text>
</comment>
<sequence>MAADTFAVTAGQDTVVDETLFDGSTLKLKVIDARTGFSGNKRPQSMSSVDPTRRFEA</sequence>
<feature type="compositionally biased region" description="Polar residues" evidence="1">
    <location>
        <begin position="37"/>
        <end position="50"/>
    </location>
</feature>
<accession>A0ABN3CRF3</accession>
<feature type="region of interest" description="Disordered" evidence="1">
    <location>
        <begin position="36"/>
        <end position="57"/>
    </location>
</feature>
<keyword evidence="3" id="KW-1185">Reference proteome</keyword>
<reference evidence="2 3" key="1">
    <citation type="journal article" date="2019" name="Int. J. Syst. Evol. Microbiol.">
        <title>The Global Catalogue of Microorganisms (GCM) 10K type strain sequencing project: providing services to taxonomists for standard genome sequencing and annotation.</title>
        <authorList>
            <consortium name="The Broad Institute Genomics Platform"/>
            <consortium name="The Broad Institute Genome Sequencing Center for Infectious Disease"/>
            <person name="Wu L."/>
            <person name="Ma J."/>
        </authorList>
    </citation>
    <scope>NUCLEOTIDE SEQUENCE [LARGE SCALE GENOMIC DNA]</scope>
    <source>
        <strain evidence="2 3">JCM 16114</strain>
    </source>
</reference>
<proteinExistence type="predicted"/>
<evidence type="ECO:0000256" key="1">
    <source>
        <dbReference type="SAM" id="MobiDB-lite"/>
    </source>
</evidence>
<organism evidence="2 3">
    <name type="scientific">Nonomuraea monospora</name>
    <dbReference type="NCBI Taxonomy" id="568818"/>
    <lineage>
        <taxon>Bacteria</taxon>
        <taxon>Bacillati</taxon>
        <taxon>Actinomycetota</taxon>
        <taxon>Actinomycetes</taxon>
        <taxon>Streptosporangiales</taxon>
        <taxon>Streptosporangiaceae</taxon>
        <taxon>Nonomuraea</taxon>
    </lineage>
</organism>